<dbReference type="PANTHER" id="PTHR42850">
    <property type="entry name" value="METALLOPHOSPHOESTERASE"/>
    <property type="match status" value="1"/>
</dbReference>
<dbReference type="Proteomes" id="UP000709466">
    <property type="component" value="Unassembled WGS sequence"/>
</dbReference>
<evidence type="ECO:0000259" key="1">
    <source>
        <dbReference type="PROSITE" id="PS00125"/>
    </source>
</evidence>
<accession>A0ABX0VVG8</accession>
<sequence length="257" mass="28474">MFKLFRKSEPAEPKPDTKLLRLPSMPAAIYAIGDIHGRLDLLQKLEQQIIADGANIAGPKLIVSLGDLIDRSTGSSGVIEHFMSPAPKGFTRIAIRGNHEDMMIKFIKDPSDNMNWLVWGGTETLLSYGLKPDAEGNFSASPSKLSHMTEAAVPQEHQTFLKNLPVALEVGRYRFAHATYELGLPLEQQTPSTLMWGDANDTDAYQGENFLIHGHVIVNEVEQHPNRINIDTGAYKTGKLTAARILRDDDTIVLFQT</sequence>
<organism evidence="2 3">
    <name type="scientific">Marivivens donghaensis</name>
    <dbReference type="NCBI Taxonomy" id="1699413"/>
    <lineage>
        <taxon>Bacteria</taxon>
        <taxon>Pseudomonadati</taxon>
        <taxon>Pseudomonadota</taxon>
        <taxon>Alphaproteobacteria</taxon>
        <taxon>Rhodobacterales</taxon>
        <taxon>Paracoccaceae</taxon>
        <taxon>Marivivens group</taxon>
        <taxon>Marivivens</taxon>
    </lineage>
</organism>
<dbReference type="InterPro" id="IPR029052">
    <property type="entry name" value="Metallo-depent_PP-like"/>
</dbReference>
<dbReference type="Gene3D" id="3.60.21.10">
    <property type="match status" value="1"/>
</dbReference>
<dbReference type="InterPro" id="IPR006186">
    <property type="entry name" value="Ser/Thr-sp_prot-phosphatase"/>
</dbReference>
<feature type="domain" description="Serine/threonine specific protein phosphatases" evidence="1">
    <location>
        <begin position="95"/>
        <end position="100"/>
    </location>
</feature>
<name>A0ABX0VVG8_9RHOB</name>
<evidence type="ECO:0000313" key="2">
    <source>
        <dbReference type="EMBL" id="NIY72074.1"/>
    </source>
</evidence>
<keyword evidence="3" id="KW-1185">Reference proteome</keyword>
<dbReference type="InterPro" id="IPR050126">
    <property type="entry name" value="Ap4A_hydrolase"/>
</dbReference>
<dbReference type="Pfam" id="PF00149">
    <property type="entry name" value="Metallophos"/>
    <property type="match status" value="1"/>
</dbReference>
<protein>
    <submittedName>
        <fullName evidence="2">Serine/threonine protein phosphatase</fullName>
    </submittedName>
</protein>
<proteinExistence type="predicted"/>
<dbReference type="RefSeq" id="WP_167637459.1">
    <property type="nucleotide sequence ID" value="NZ_JAATOP010000003.1"/>
</dbReference>
<evidence type="ECO:0000313" key="3">
    <source>
        <dbReference type="Proteomes" id="UP000709466"/>
    </source>
</evidence>
<dbReference type="PROSITE" id="PS00125">
    <property type="entry name" value="SER_THR_PHOSPHATASE"/>
    <property type="match status" value="1"/>
</dbReference>
<gene>
    <name evidence="2" type="ORF">HCZ30_06450</name>
</gene>
<dbReference type="InterPro" id="IPR004843">
    <property type="entry name" value="Calcineurin-like_PHP"/>
</dbReference>
<dbReference type="PANTHER" id="PTHR42850:SF4">
    <property type="entry name" value="ZINC-DEPENDENT ENDOPOLYPHOSPHATASE"/>
    <property type="match status" value="1"/>
</dbReference>
<dbReference type="EMBL" id="JAATOP010000003">
    <property type="protein sequence ID" value="NIY72074.1"/>
    <property type="molecule type" value="Genomic_DNA"/>
</dbReference>
<reference evidence="2 3" key="1">
    <citation type="submission" date="2020-03" db="EMBL/GenBank/DDBJ databases">
        <title>Bacterial isolates of synthetic phycosphere.</title>
        <authorList>
            <person name="Fu H."/>
            <person name="Moran M.A."/>
        </authorList>
    </citation>
    <scope>NUCLEOTIDE SEQUENCE [LARGE SCALE GENOMIC DNA]</scope>
    <source>
        <strain evidence="2 3">HF1</strain>
    </source>
</reference>
<dbReference type="SUPFAM" id="SSF56300">
    <property type="entry name" value="Metallo-dependent phosphatases"/>
    <property type="match status" value="1"/>
</dbReference>
<comment type="caution">
    <text evidence="2">The sequence shown here is derived from an EMBL/GenBank/DDBJ whole genome shotgun (WGS) entry which is preliminary data.</text>
</comment>